<feature type="compositionally biased region" description="Basic residues" evidence="1">
    <location>
        <begin position="1"/>
        <end position="11"/>
    </location>
</feature>
<keyword evidence="2" id="KW-0472">Membrane</keyword>
<feature type="transmembrane region" description="Helical" evidence="2">
    <location>
        <begin position="40"/>
        <end position="60"/>
    </location>
</feature>
<evidence type="ECO:0000256" key="2">
    <source>
        <dbReference type="SAM" id="Phobius"/>
    </source>
</evidence>
<proteinExistence type="predicted"/>
<reference evidence="3 4" key="1">
    <citation type="submission" date="2021-01" db="EMBL/GenBank/DDBJ databases">
        <title>Whole genome shotgun sequence of Planobispora longispora NBRC 13918.</title>
        <authorList>
            <person name="Komaki H."/>
            <person name="Tamura T."/>
        </authorList>
    </citation>
    <scope>NUCLEOTIDE SEQUENCE [LARGE SCALE GENOMIC DNA]</scope>
    <source>
        <strain evidence="3 4">NBRC 13918</strain>
    </source>
</reference>
<dbReference type="Proteomes" id="UP000616724">
    <property type="component" value="Unassembled WGS sequence"/>
</dbReference>
<evidence type="ECO:0000313" key="4">
    <source>
        <dbReference type="Proteomes" id="UP000616724"/>
    </source>
</evidence>
<protein>
    <recommendedName>
        <fullName evidence="5">DUF3592 domain-containing protein</fullName>
    </recommendedName>
</protein>
<accession>A0A8J3RFU9</accession>
<name>A0A8J3RFU9_9ACTN</name>
<sequence>MRRSPKRKKSSKRNDQPPRTADPYPPLALTKRPRTWSARYLGAGIAVLLALPFCVLFSVVTGRSALNLRNGAEAPATVLEVDRPASWRWGGIMVDFTTLEGDQVVTWIDDFPVRPVLKPGDRITVLYDRDDPSGNVVDRRVGPDFMPPVVLGLLALASPVVAVVSLRRAFLHPSA</sequence>
<dbReference type="EMBL" id="BOOH01000003">
    <property type="protein sequence ID" value="GIH73920.1"/>
    <property type="molecule type" value="Genomic_DNA"/>
</dbReference>
<evidence type="ECO:0000313" key="3">
    <source>
        <dbReference type="EMBL" id="GIH73920.1"/>
    </source>
</evidence>
<keyword evidence="4" id="KW-1185">Reference proteome</keyword>
<evidence type="ECO:0008006" key="5">
    <source>
        <dbReference type="Google" id="ProtNLM"/>
    </source>
</evidence>
<keyword evidence="2" id="KW-1133">Transmembrane helix</keyword>
<organism evidence="3 4">
    <name type="scientific">Planobispora longispora</name>
    <dbReference type="NCBI Taxonomy" id="28887"/>
    <lineage>
        <taxon>Bacteria</taxon>
        <taxon>Bacillati</taxon>
        <taxon>Actinomycetota</taxon>
        <taxon>Actinomycetes</taxon>
        <taxon>Streptosporangiales</taxon>
        <taxon>Streptosporangiaceae</taxon>
        <taxon>Planobispora</taxon>
    </lineage>
</organism>
<feature type="transmembrane region" description="Helical" evidence="2">
    <location>
        <begin position="145"/>
        <end position="166"/>
    </location>
</feature>
<comment type="caution">
    <text evidence="3">The sequence shown here is derived from an EMBL/GenBank/DDBJ whole genome shotgun (WGS) entry which is preliminary data.</text>
</comment>
<gene>
    <name evidence="3" type="ORF">Plo01_03490</name>
</gene>
<dbReference type="AlphaFoldDB" id="A0A8J3RFU9"/>
<keyword evidence="2" id="KW-0812">Transmembrane</keyword>
<dbReference type="RefSeq" id="WP_203888675.1">
    <property type="nucleotide sequence ID" value="NZ_BOOH01000003.1"/>
</dbReference>
<feature type="region of interest" description="Disordered" evidence="1">
    <location>
        <begin position="1"/>
        <end position="28"/>
    </location>
</feature>
<evidence type="ECO:0000256" key="1">
    <source>
        <dbReference type="SAM" id="MobiDB-lite"/>
    </source>
</evidence>